<dbReference type="EMBL" id="MH160375">
    <property type="protein sequence ID" value="AWO70692.1"/>
    <property type="molecule type" value="Genomic_DNA"/>
</dbReference>
<evidence type="ECO:0000256" key="1">
    <source>
        <dbReference type="SAM" id="MobiDB-lite"/>
    </source>
</evidence>
<accession>A0A2U9A8D3</accession>
<organism evidence="2">
    <name type="scientific">Human herpesvirus 1</name>
    <name type="common">HHV-1</name>
    <name type="synonym">Human herpes simplex virus 1</name>
    <dbReference type="NCBI Taxonomy" id="10298"/>
    <lineage>
        <taxon>Viruses</taxon>
        <taxon>Duplodnaviria</taxon>
        <taxon>Heunggongvirae</taxon>
        <taxon>Peploviricota</taxon>
        <taxon>Herviviricetes</taxon>
        <taxon>Herpesvirales</taxon>
        <taxon>Orthoherpesviridae</taxon>
        <taxon>Alphaherpesvirinae</taxon>
        <taxon>Simplexvirus</taxon>
        <taxon>Simplexvirus humanalpha1</taxon>
    </lineage>
</organism>
<sequence length="160" mass="16860">MNTRGYRQRPAPVAARPGAPADPRGPGPGPHNGPAYALCFFFFFCSAGLRRLSCSRFFPPPPSSPPVPSALPSSPVIPLVKGAPVWFNKDAAVPGRLDTCFSPIEGGGPKRQGAPQRLRSATPLAGGLVLQHTSPFFSPPPPTLSQTLLLTRPTTNCPLI</sequence>
<reference evidence="2" key="1">
    <citation type="journal article" date="2018" name="J. ISSAAS">
        <title>Ultrasensitive capture of human herpes simplex virus genomes directly from clinical samples reveals extraordinarily limited evolution in cell culture.</title>
        <authorList>
            <person name="Greninger A.L."/>
            <person name="Roychoudhury P."/>
            <person name="Xie H."/>
            <person name="Casto A."/>
            <person name="Cent A."/>
            <person name="Pepper G."/>
            <person name="Koelle D.M."/>
            <person name="Huang M.-L."/>
            <person name="Wald A."/>
            <person name="Johnston C."/>
            <person name="Jerome K.R."/>
        </authorList>
    </citation>
    <scope>NUCLEOTIDE SEQUENCE</scope>
    <source>
        <strain evidence="2">HSV1-CULTURE-G10</strain>
    </source>
</reference>
<proteinExistence type="predicted"/>
<organismHost>
    <name type="scientific">Homo sapiens</name>
    <name type="common">Human</name>
    <dbReference type="NCBI Taxonomy" id="9606"/>
</organismHost>
<protein>
    <submittedName>
        <fullName evidence="2">Uncharacterized protein</fullName>
    </submittedName>
</protein>
<feature type="region of interest" description="Disordered" evidence="1">
    <location>
        <begin position="1"/>
        <end position="29"/>
    </location>
</feature>
<feature type="compositionally biased region" description="Low complexity" evidence="1">
    <location>
        <begin position="8"/>
        <end position="22"/>
    </location>
</feature>
<name>A0A2U9A8D3_HHV1</name>
<evidence type="ECO:0000313" key="2">
    <source>
        <dbReference type="EMBL" id="AWO70692.1"/>
    </source>
</evidence>